<dbReference type="GO" id="GO:0016887">
    <property type="term" value="F:ATP hydrolysis activity"/>
    <property type="evidence" value="ECO:0007669"/>
    <property type="project" value="InterPro"/>
</dbReference>
<comment type="caution">
    <text evidence="2">The sequence shown here is derived from an EMBL/GenBank/DDBJ whole genome shotgun (WGS) entry which is preliminary data.</text>
</comment>
<dbReference type="EMBL" id="RKQN01000001">
    <property type="protein sequence ID" value="RPE81815.1"/>
    <property type="molecule type" value="Genomic_DNA"/>
</dbReference>
<gene>
    <name evidence="2" type="ORF">EDC50_1017</name>
</gene>
<dbReference type="SUPFAM" id="SSF52540">
    <property type="entry name" value="P-loop containing nucleoside triphosphate hydrolases"/>
    <property type="match status" value="1"/>
</dbReference>
<evidence type="ECO:0000313" key="3">
    <source>
        <dbReference type="Proteomes" id="UP000269708"/>
    </source>
</evidence>
<keyword evidence="3" id="KW-1185">Reference proteome</keyword>
<dbReference type="InterPro" id="IPR027417">
    <property type="entry name" value="P-loop_NTPase"/>
</dbReference>
<dbReference type="Gene3D" id="3.40.50.300">
    <property type="entry name" value="P-loop containing nucleotide triphosphate hydrolases"/>
    <property type="match status" value="1"/>
</dbReference>
<dbReference type="OrthoDB" id="9757917at2"/>
<dbReference type="PANTHER" id="PTHR35894:SF5">
    <property type="entry name" value="MU-LIKE PROPHAGE FLUMU DNA TRANSPOSITION PROTEIN B"/>
    <property type="match status" value="1"/>
</dbReference>
<dbReference type="AlphaFoldDB" id="A0A3N4VK52"/>
<proteinExistence type="predicted"/>
<dbReference type="RefSeq" id="WP_123769335.1">
    <property type="nucleotide sequence ID" value="NZ_RKQN01000001.1"/>
</dbReference>
<feature type="domain" description="ORC1/DEAH AAA+ ATPase" evidence="1">
    <location>
        <begin position="30"/>
        <end position="143"/>
    </location>
</feature>
<evidence type="ECO:0000313" key="2">
    <source>
        <dbReference type="EMBL" id="RPE81815.1"/>
    </source>
</evidence>
<accession>A0A3N4VK52</accession>
<sequence>MRSKIVPISNVARLAEAGEALLSRTPGMPGMGLCFGPSGRGKTTAVAWLATRQNGVFVRALATSTPTSMLETICRELNIASRGRVAQTVEAIVGKLAETGRPLFVDEADYVVEQKRLVDTLRDLHDLSSVPVILIGMAGIDRRISSSPQLSGRISQWVEFAPCSEVDARVLARELCEVSVADDLVDMLHARAAGSVRNIVVGLGRIEQFARSRSLASVAAADWPRGQDFFLGNAPQAVKQRLQAVG</sequence>
<protein>
    <submittedName>
        <fullName evidence="2">AAA domain-containing protein</fullName>
    </submittedName>
</protein>
<dbReference type="Pfam" id="PF13401">
    <property type="entry name" value="AAA_22"/>
    <property type="match status" value="1"/>
</dbReference>
<dbReference type="InterPro" id="IPR052026">
    <property type="entry name" value="ExeA_AAA_ATPase_DNA-bind"/>
</dbReference>
<evidence type="ECO:0000259" key="1">
    <source>
        <dbReference type="Pfam" id="PF13401"/>
    </source>
</evidence>
<organism evidence="2 3">
    <name type="scientific">Vulcaniibacterium tengchongense</name>
    <dbReference type="NCBI Taxonomy" id="1273429"/>
    <lineage>
        <taxon>Bacteria</taxon>
        <taxon>Pseudomonadati</taxon>
        <taxon>Pseudomonadota</taxon>
        <taxon>Gammaproteobacteria</taxon>
        <taxon>Lysobacterales</taxon>
        <taxon>Lysobacteraceae</taxon>
        <taxon>Vulcaniibacterium</taxon>
    </lineage>
</organism>
<dbReference type="Proteomes" id="UP000269708">
    <property type="component" value="Unassembled WGS sequence"/>
</dbReference>
<reference evidence="2 3" key="1">
    <citation type="submission" date="2018-11" db="EMBL/GenBank/DDBJ databases">
        <title>Genomic Encyclopedia of Type Strains, Phase IV (KMG-IV): sequencing the most valuable type-strain genomes for metagenomic binning, comparative biology and taxonomic classification.</title>
        <authorList>
            <person name="Goeker M."/>
        </authorList>
    </citation>
    <scope>NUCLEOTIDE SEQUENCE [LARGE SCALE GENOMIC DNA]</scope>
    <source>
        <strain evidence="2 3">DSM 25623</strain>
    </source>
</reference>
<dbReference type="PANTHER" id="PTHR35894">
    <property type="entry name" value="GENERAL SECRETION PATHWAY PROTEIN A-RELATED"/>
    <property type="match status" value="1"/>
</dbReference>
<name>A0A3N4VK52_9GAMM</name>
<dbReference type="InterPro" id="IPR049945">
    <property type="entry name" value="AAA_22"/>
</dbReference>